<sequence length="207" mass="23237">MACSRELAARWCALAERRLDHLTELFDSGRWRRYYTEQSFLDDLRHAKAAVQTWQALSRVEPEQVSIVPSQRPVPMVAAPPAPLRLAAPEPIELRLIQDHPAEHRLIAHRPIELPRSLETILAESEIVVEPEIELAGDDIEPDDVIEPDYVVEEDIALEPLGAAQRIDLSALEQALSIGIEADAEYDEPAVDLDAIERRYPALAVAF</sequence>
<keyword evidence="2" id="KW-1185">Reference proteome</keyword>
<organism evidence="1 2">
    <name type="scientific">Bradyrhizobium aeschynomenes</name>
    <dbReference type="NCBI Taxonomy" id="2734909"/>
    <lineage>
        <taxon>Bacteria</taxon>
        <taxon>Pseudomonadati</taxon>
        <taxon>Pseudomonadota</taxon>
        <taxon>Alphaproteobacteria</taxon>
        <taxon>Hyphomicrobiales</taxon>
        <taxon>Nitrobacteraceae</taxon>
        <taxon>Bradyrhizobium</taxon>
    </lineage>
</organism>
<evidence type="ECO:0000313" key="1">
    <source>
        <dbReference type="EMBL" id="NPU67024.1"/>
    </source>
</evidence>
<name>A0ABX2CFN6_9BRAD</name>
<dbReference type="EMBL" id="JABFDN010000005">
    <property type="protein sequence ID" value="NPU67024.1"/>
    <property type="molecule type" value="Genomic_DNA"/>
</dbReference>
<proteinExistence type="predicted"/>
<protein>
    <submittedName>
        <fullName evidence="1">TIGR03809 family protein</fullName>
    </submittedName>
</protein>
<gene>
    <name evidence="1" type="ORF">HL667_18615</name>
</gene>
<evidence type="ECO:0000313" key="2">
    <source>
        <dbReference type="Proteomes" id="UP000886476"/>
    </source>
</evidence>
<dbReference type="InterPro" id="IPR022268">
    <property type="entry name" value="CHP03809"/>
</dbReference>
<reference evidence="1" key="1">
    <citation type="submission" date="2020-05" db="EMBL/GenBank/DDBJ databases">
        <title>Nod-independent and nitrogen-fixing Bradyrhizobium aeschynomene sp. nov. isolated from nodules of Aeschynomene indica.</title>
        <authorList>
            <person name="Zhang Z."/>
        </authorList>
    </citation>
    <scope>NUCLEOTIDE SEQUENCE</scope>
    <source>
        <strain evidence="1">83012</strain>
    </source>
</reference>
<dbReference type="NCBIfam" id="TIGR03809">
    <property type="entry name" value="TIGR03809 family protein"/>
    <property type="match status" value="1"/>
</dbReference>
<comment type="caution">
    <text evidence="1">The sequence shown here is derived from an EMBL/GenBank/DDBJ whole genome shotgun (WGS) entry which is preliminary data.</text>
</comment>
<accession>A0ABX2CFN6</accession>
<dbReference type="Proteomes" id="UP000886476">
    <property type="component" value="Unassembled WGS sequence"/>
</dbReference>